<sequence>MEHPHYVMEIDGEIREWSAEDMQRLQEAVNAALGRMHAAGQLWSISTTEEAI</sequence>
<reference evidence="1 2" key="1">
    <citation type="submission" date="2024-10" db="EMBL/GenBank/DDBJ databases">
        <title>The Natural Products Discovery Center: Release of the First 8490 Sequenced Strains for Exploring Actinobacteria Biosynthetic Diversity.</title>
        <authorList>
            <person name="Kalkreuter E."/>
            <person name="Kautsar S.A."/>
            <person name="Yang D."/>
            <person name="Bader C.D."/>
            <person name="Teijaro C.N."/>
            <person name="Fluegel L."/>
            <person name="Davis C.M."/>
            <person name="Simpson J.R."/>
            <person name="Lauterbach L."/>
            <person name="Steele A.D."/>
            <person name="Gui C."/>
            <person name="Meng S."/>
            <person name="Li G."/>
            <person name="Viehrig K."/>
            <person name="Ye F."/>
            <person name="Su P."/>
            <person name="Kiefer A.F."/>
            <person name="Nichols A."/>
            <person name="Cepeda A.J."/>
            <person name="Yan W."/>
            <person name="Fan B."/>
            <person name="Jiang Y."/>
            <person name="Adhikari A."/>
            <person name="Zheng C.-J."/>
            <person name="Schuster L."/>
            <person name="Cowan T.M."/>
            <person name="Smanski M.J."/>
            <person name="Chevrette M.G."/>
            <person name="De Carvalho L.P.S."/>
            <person name="Shen B."/>
        </authorList>
    </citation>
    <scope>NUCLEOTIDE SEQUENCE [LARGE SCALE GENOMIC DNA]</scope>
    <source>
        <strain evidence="1 2">NPDC053346</strain>
    </source>
</reference>
<protein>
    <submittedName>
        <fullName evidence="1">Uncharacterized protein</fullName>
    </submittedName>
</protein>
<dbReference type="Proteomes" id="UP001614391">
    <property type="component" value="Unassembled WGS sequence"/>
</dbReference>
<dbReference type="EMBL" id="JBITYT010000023">
    <property type="protein sequence ID" value="MFI9123895.1"/>
    <property type="molecule type" value="Genomic_DNA"/>
</dbReference>
<organism evidence="1 2">
    <name type="scientific">Streptomyces bikiniensis</name>
    <dbReference type="NCBI Taxonomy" id="1896"/>
    <lineage>
        <taxon>Bacteria</taxon>
        <taxon>Bacillati</taxon>
        <taxon>Actinomycetota</taxon>
        <taxon>Actinomycetes</taxon>
        <taxon>Kitasatosporales</taxon>
        <taxon>Streptomycetaceae</taxon>
        <taxon>Streptomyces</taxon>
    </lineage>
</organism>
<name>A0ABW8D241_STRBI</name>
<evidence type="ECO:0000313" key="1">
    <source>
        <dbReference type="EMBL" id="MFI9123895.1"/>
    </source>
</evidence>
<proteinExistence type="predicted"/>
<evidence type="ECO:0000313" key="2">
    <source>
        <dbReference type="Proteomes" id="UP001614391"/>
    </source>
</evidence>
<keyword evidence="2" id="KW-1185">Reference proteome</keyword>
<comment type="caution">
    <text evidence="1">The sequence shown here is derived from an EMBL/GenBank/DDBJ whole genome shotgun (WGS) entry which is preliminary data.</text>
</comment>
<dbReference type="RefSeq" id="WP_399621759.1">
    <property type="nucleotide sequence ID" value="NZ_JBITYT010000023.1"/>
</dbReference>
<accession>A0ABW8D241</accession>
<gene>
    <name evidence="1" type="ORF">ACIGW0_31640</name>
</gene>